<keyword evidence="2" id="KW-0548">Nucleotidyltransferase</keyword>
<dbReference type="InterPro" id="IPR043128">
    <property type="entry name" value="Rev_trsase/Diguanyl_cyclase"/>
</dbReference>
<evidence type="ECO:0000313" key="2">
    <source>
        <dbReference type="EMBL" id="KAA3470688.1"/>
    </source>
</evidence>
<organism evidence="2 3">
    <name type="scientific">Gossypium australe</name>
    <dbReference type="NCBI Taxonomy" id="47621"/>
    <lineage>
        <taxon>Eukaryota</taxon>
        <taxon>Viridiplantae</taxon>
        <taxon>Streptophyta</taxon>
        <taxon>Embryophyta</taxon>
        <taxon>Tracheophyta</taxon>
        <taxon>Spermatophyta</taxon>
        <taxon>Magnoliopsida</taxon>
        <taxon>eudicotyledons</taxon>
        <taxon>Gunneridae</taxon>
        <taxon>Pentapetalae</taxon>
        <taxon>rosids</taxon>
        <taxon>malvids</taxon>
        <taxon>Malvales</taxon>
        <taxon>Malvaceae</taxon>
        <taxon>Malvoideae</taxon>
        <taxon>Gossypium</taxon>
    </lineage>
</organism>
<dbReference type="OrthoDB" id="415724at2759"/>
<dbReference type="PANTHER" id="PTHR34072:SF52">
    <property type="entry name" value="RIBONUCLEASE H"/>
    <property type="match status" value="1"/>
</dbReference>
<sequence>MAIMSLLLCRLRLRVVLQTLREKKLYVKFSKCEFWLLEVGFLGHVISTVGYYRCFVKSFSIIALPMIRLIQKDIRFIWTKKIQKSLEQLKKMLTEALMLTQSNFVKVFTIYNDASLSGQGCGGKVIAYVSLQLKTHERNYFNHDLELVVVVFALKIWRHYKELNLRQHRWLELLKEYDLTIDCHPGKANVVADALSQKSLFSLRVLNTELTLVRDSSILVELCVRMTFIQQIPEL</sequence>
<name>A0A5B6VNW8_9ROSI</name>
<dbReference type="Gene3D" id="3.30.70.270">
    <property type="match status" value="2"/>
</dbReference>
<dbReference type="PANTHER" id="PTHR34072">
    <property type="entry name" value="ENZYMATIC POLYPROTEIN-RELATED"/>
    <property type="match status" value="1"/>
</dbReference>
<dbReference type="AlphaFoldDB" id="A0A5B6VNW8"/>
<feature type="domain" description="Reverse transcriptase/retrotransposon-derived protein RNase H-like" evidence="1">
    <location>
        <begin position="78"/>
        <end position="160"/>
    </location>
</feature>
<keyword evidence="2" id="KW-0808">Transferase</keyword>
<dbReference type="Pfam" id="PF17919">
    <property type="entry name" value="RT_RNaseH_2"/>
    <property type="match status" value="1"/>
</dbReference>
<dbReference type="EMBL" id="SMMG02000006">
    <property type="protein sequence ID" value="KAA3470688.1"/>
    <property type="molecule type" value="Genomic_DNA"/>
</dbReference>
<keyword evidence="3" id="KW-1185">Reference proteome</keyword>
<evidence type="ECO:0000259" key="1">
    <source>
        <dbReference type="Pfam" id="PF17919"/>
    </source>
</evidence>
<evidence type="ECO:0000313" key="3">
    <source>
        <dbReference type="Proteomes" id="UP000325315"/>
    </source>
</evidence>
<dbReference type="Proteomes" id="UP000325315">
    <property type="component" value="Unassembled WGS sequence"/>
</dbReference>
<proteinExistence type="predicted"/>
<protein>
    <submittedName>
        <fullName evidence="2">Reverse transcriptase</fullName>
    </submittedName>
</protein>
<accession>A0A5B6VNW8</accession>
<dbReference type="GO" id="GO:0003964">
    <property type="term" value="F:RNA-directed DNA polymerase activity"/>
    <property type="evidence" value="ECO:0007669"/>
    <property type="project" value="UniProtKB-KW"/>
</dbReference>
<comment type="caution">
    <text evidence="2">The sequence shown here is derived from an EMBL/GenBank/DDBJ whole genome shotgun (WGS) entry which is preliminary data.</text>
</comment>
<dbReference type="InterPro" id="IPR041577">
    <property type="entry name" value="RT_RNaseH_2"/>
</dbReference>
<dbReference type="InterPro" id="IPR043502">
    <property type="entry name" value="DNA/RNA_pol_sf"/>
</dbReference>
<keyword evidence="2" id="KW-0695">RNA-directed DNA polymerase</keyword>
<gene>
    <name evidence="2" type="ORF">EPI10_016377</name>
</gene>
<dbReference type="SUPFAM" id="SSF56672">
    <property type="entry name" value="DNA/RNA polymerases"/>
    <property type="match status" value="1"/>
</dbReference>
<reference evidence="3" key="1">
    <citation type="journal article" date="2019" name="Plant Biotechnol. J.">
        <title>Genome sequencing of the Australian wild diploid species Gossypium australe highlights disease resistance and delayed gland morphogenesis.</title>
        <authorList>
            <person name="Cai Y."/>
            <person name="Cai X."/>
            <person name="Wang Q."/>
            <person name="Wang P."/>
            <person name="Zhang Y."/>
            <person name="Cai C."/>
            <person name="Xu Y."/>
            <person name="Wang K."/>
            <person name="Zhou Z."/>
            <person name="Wang C."/>
            <person name="Geng S."/>
            <person name="Li B."/>
            <person name="Dong Q."/>
            <person name="Hou Y."/>
            <person name="Wang H."/>
            <person name="Ai P."/>
            <person name="Liu Z."/>
            <person name="Yi F."/>
            <person name="Sun M."/>
            <person name="An G."/>
            <person name="Cheng J."/>
            <person name="Zhang Y."/>
            <person name="Shi Q."/>
            <person name="Xie Y."/>
            <person name="Shi X."/>
            <person name="Chang Y."/>
            <person name="Huang F."/>
            <person name="Chen Y."/>
            <person name="Hong S."/>
            <person name="Mi L."/>
            <person name="Sun Q."/>
            <person name="Zhang L."/>
            <person name="Zhou B."/>
            <person name="Peng R."/>
            <person name="Zhang X."/>
            <person name="Liu F."/>
        </authorList>
    </citation>
    <scope>NUCLEOTIDE SEQUENCE [LARGE SCALE GENOMIC DNA]</scope>
    <source>
        <strain evidence="3">cv. PA1801</strain>
    </source>
</reference>